<accession>A0ABZ1BKV7</accession>
<dbReference type="EMBL" id="CP141614">
    <property type="protein sequence ID" value="WRP13465.1"/>
    <property type="molecule type" value="Genomic_DNA"/>
</dbReference>
<keyword evidence="1" id="KW-0472">Membrane</keyword>
<gene>
    <name evidence="2" type="ORF">VLY81_08365</name>
</gene>
<dbReference type="InterPro" id="IPR025664">
    <property type="entry name" value="Spore_III_AC/AD"/>
</dbReference>
<reference evidence="3" key="1">
    <citation type="submission" date="2023-12" db="EMBL/GenBank/DDBJ databases">
        <title>Novel isolates from deep terrestrial aquifers shed light on the physiology and ecology of the class Limnochordia.</title>
        <authorList>
            <person name="Karnachuk O.V."/>
            <person name="Lukina A.P."/>
            <person name="Avakyan M.R."/>
            <person name="Kadnikov V."/>
            <person name="Begmatov S."/>
            <person name="Beletsky A.V."/>
            <person name="Mardanov A.V."/>
            <person name="Ravin N.V."/>
        </authorList>
    </citation>
    <scope>NUCLEOTIDE SEQUENCE [LARGE SCALE GENOMIC DNA]</scope>
    <source>
        <strain evidence="3">LN</strain>
    </source>
</reference>
<evidence type="ECO:0000313" key="2">
    <source>
        <dbReference type="EMBL" id="WRP13465.1"/>
    </source>
</evidence>
<evidence type="ECO:0000313" key="3">
    <source>
        <dbReference type="Proteomes" id="UP001333102"/>
    </source>
</evidence>
<dbReference type="Pfam" id="PF06686">
    <property type="entry name" value="SpoIIIAC"/>
    <property type="match status" value="1"/>
</dbReference>
<organism evidence="2 3">
    <name type="scientific">Geochorda subterranea</name>
    <dbReference type="NCBI Taxonomy" id="3109564"/>
    <lineage>
        <taxon>Bacteria</taxon>
        <taxon>Bacillati</taxon>
        <taxon>Bacillota</taxon>
        <taxon>Limnochordia</taxon>
        <taxon>Limnochordales</taxon>
        <taxon>Geochordaceae</taxon>
        <taxon>Geochorda</taxon>
    </lineage>
</organism>
<protein>
    <submittedName>
        <fullName evidence="2">SpoIIIAC/SpoIIIAD family protein</fullName>
    </submittedName>
</protein>
<dbReference type="RefSeq" id="WP_324667710.1">
    <property type="nucleotide sequence ID" value="NZ_CP141614.1"/>
</dbReference>
<dbReference type="Proteomes" id="UP001333102">
    <property type="component" value="Chromosome"/>
</dbReference>
<proteinExistence type="predicted"/>
<evidence type="ECO:0000256" key="1">
    <source>
        <dbReference type="SAM" id="Phobius"/>
    </source>
</evidence>
<keyword evidence="3" id="KW-1185">Reference proteome</keyword>
<keyword evidence="1" id="KW-0812">Transmembrane</keyword>
<feature type="transmembrane region" description="Helical" evidence="1">
    <location>
        <begin position="66"/>
        <end position="86"/>
    </location>
</feature>
<feature type="transmembrane region" description="Helical" evidence="1">
    <location>
        <begin position="6"/>
        <end position="21"/>
    </location>
</feature>
<sequence>MELVGRVAGVALVIAIWLSLLRGRVPELALALLVAFSAQAVGAALGPLQEVVQTFARLDRAAGGNGAYLGVVLRAMAIAYVAAFGAQICRDAGQPSLGMTVELVGKVAILVTAIPVFVALLDALWRLLPAVT</sequence>
<feature type="transmembrane region" description="Helical" evidence="1">
    <location>
        <begin position="107"/>
        <end position="128"/>
    </location>
</feature>
<name>A0ABZ1BKV7_9FIRM</name>
<keyword evidence="1" id="KW-1133">Transmembrane helix</keyword>
<feature type="transmembrane region" description="Helical" evidence="1">
    <location>
        <begin position="28"/>
        <end position="46"/>
    </location>
</feature>